<accession>A0ABP0NWF5</accession>
<dbReference type="SUPFAM" id="SSF53474">
    <property type="entry name" value="alpha/beta-Hydrolases"/>
    <property type="match status" value="1"/>
</dbReference>
<keyword evidence="3" id="KW-1185">Reference proteome</keyword>
<dbReference type="InterPro" id="IPR029058">
    <property type="entry name" value="AB_hydrolase_fold"/>
</dbReference>
<evidence type="ECO:0000313" key="3">
    <source>
        <dbReference type="Proteomes" id="UP001642484"/>
    </source>
</evidence>
<evidence type="ECO:0000313" key="2">
    <source>
        <dbReference type="EMBL" id="CAK9067921.1"/>
    </source>
</evidence>
<gene>
    <name evidence="2" type="ORF">CCMP2556_LOCUS33355</name>
</gene>
<organism evidence="2 3">
    <name type="scientific">Durusdinium trenchii</name>
    <dbReference type="NCBI Taxonomy" id="1381693"/>
    <lineage>
        <taxon>Eukaryota</taxon>
        <taxon>Sar</taxon>
        <taxon>Alveolata</taxon>
        <taxon>Dinophyceae</taxon>
        <taxon>Suessiales</taxon>
        <taxon>Symbiodiniaceae</taxon>
        <taxon>Durusdinium</taxon>
    </lineage>
</organism>
<feature type="domain" description="AB hydrolase-1" evidence="1">
    <location>
        <begin position="164"/>
        <end position="420"/>
    </location>
</feature>
<proteinExistence type="predicted"/>
<dbReference type="EMBL" id="CAXAMN010022273">
    <property type="protein sequence ID" value="CAK9067921.1"/>
    <property type="molecule type" value="Genomic_DNA"/>
</dbReference>
<protein>
    <recommendedName>
        <fullName evidence="1">AB hydrolase-1 domain-containing protein</fullName>
    </recommendedName>
</protein>
<name>A0ABP0NWF5_9DINO</name>
<dbReference type="Gene3D" id="3.40.50.1820">
    <property type="entry name" value="alpha/beta hydrolase"/>
    <property type="match status" value="1"/>
</dbReference>
<dbReference type="Pfam" id="PF12697">
    <property type="entry name" value="Abhydrolase_6"/>
    <property type="match status" value="1"/>
</dbReference>
<dbReference type="PANTHER" id="PTHR46438">
    <property type="entry name" value="ALPHA/BETA-HYDROLASES SUPERFAMILY PROTEIN"/>
    <property type="match status" value="1"/>
</dbReference>
<comment type="caution">
    <text evidence="2">The sequence shown here is derived from an EMBL/GenBank/DDBJ whole genome shotgun (WGS) entry which is preliminary data.</text>
</comment>
<reference evidence="2 3" key="1">
    <citation type="submission" date="2024-02" db="EMBL/GenBank/DDBJ databases">
        <authorList>
            <person name="Chen Y."/>
            <person name="Shah S."/>
            <person name="Dougan E. K."/>
            <person name="Thang M."/>
            <person name="Chan C."/>
        </authorList>
    </citation>
    <scope>NUCLEOTIDE SEQUENCE [LARGE SCALE GENOMIC DNA]</scope>
</reference>
<dbReference type="InterPro" id="IPR000073">
    <property type="entry name" value="AB_hydrolase_1"/>
</dbReference>
<dbReference type="Proteomes" id="UP001642484">
    <property type="component" value="Unassembled WGS sequence"/>
</dbReference>
<evidence type="ECO:0000259" key="1">
    <source>
        <dbReference type="Pfam" id="PF12697"/>
    </source>
</evidence>
<dbReference type="PANTHER" id="PTHR46438:SF2">
    <property type="entry name" value="ALPHA_BETA-HYDROLASES SUPERFAMILY PROTEIN"/>
    <property type="match status" value="1"/>
</dbReference>
<sequence length="435" mass="47581">MILSPGVWFGHGAAIRTAQPAQPVAPLRCGSTLPTRCPWPLLWSFGVGGVLGSRRNQERCRLCRRSLPAGKEVEVDFKGHRVRCVTCAGSVSKPDIVLVHGATGVSLVSKQLDWHSSMRRLEASEAHRTSQKRMDQCVMNACSFEIIGRFHLEVAKVVMVSQVAGFGGSIEYWRRLIPALSAEGYTVHAFDLLGLGLSEKPSTEYSIELWAEQVTDFVSKLEKDVVLVGNSFGSLISLVSATQRRPKGIVMLNCAVGMNNKNMVKSPKMNDLQRLVATLILGLVDLIFRSPILDMAFESFATKEQVAAVLKNLYPTNPSAVDDELAEGFVRPAGTPGALEVLRQIYTGDPGPTPMELFAKGFPSDLPLKVIWGDQDNLTPIKGDVGSFFTELAKERKTIDFEIISGGHLPHDENPQAVNKAVLSWLSREPWTSGS</sequence>